<dbReference type="InterPro" id="IPR006938">
    <property type="entry name" value="DUF624"/>
</dbReference>
<keyword evidence="1" id="KW-1133">Transmembrane helix</keyword>
<comment type="caution">
    <text evidence="2">The sequence shown here is derived from an EMBL/GenBank/DDBJ whole genome shotgun (WGS) entry which is preliminary data.</text>
</comment>
<dbReference type="OrthoDB" id="2182676at2"/>
<dbReference type="AlphaFoldDB" id="A0A494YZV5"/>
<evidence type="ECO:0000256" key="1">
    <source>
        <dbReference type="SAM" id="Phobius"/>
    </source>
</evidence>
<sequence>MGLEGVVWKLYSISNGIMKLIYLNALWIVFSLLGLVAFGFFPATAAMFAVARKWVFGETEIPVFKTFWKTYKTGFLQTNIIGFISALVGILLYVDLRFFQNSEHVLLSFLAFFIIFALFIYFAAVLYIFPMYVHFDFKTLEYLKQAIILVIGKPLNTIMIIVGSYLLYVVLSMLPVLWIFISGSLASVVLMWIASKSFPRHEFQAGGVE</sequence>
<feature type="transmembrane region" description="Helical" evidence="1">
    <location>
        <begin position="106"/>
        <end position="135"/>
    </location>
</feature>
<evidence type="ECO:0000313" key="3">
    <source>
        <dbReference type="Proteomes" id="UP000281813"/>
    </source>
</evidence>
<dbReference type="Pfam" id="PF04854">
    <property type="entry name" value="DUF624"/>
    <property type="match status" value="1"/>
</dbReference>
<feature type="transmembrane region" description="Helical" evidence="1">
    <location>
        <begin position="20"/>
        <end position="43"/>
    </location>
</feature>
<feature type="transmembrane region" description="Helical" evidence="1">
    <location>
        <begin position="147"/>
        <end position="170"/>
    </location>
</feature>
<feature type="transmembrane region" description="Helical" evidence="1">
    <location>
        <begin position="176"/>
        <end position="194"/>
    </location>
</feature>
<organism evidence="2 3">
    <name type="scientific">Oceanobacillus bengalensis</name>
    <dbReference type="NCBI Taxonomy" id="1435466"/>
    <lineage>
        <taxon>Bacteria</taxon>
        <taxon>Bacillati</taxon>
        <taxon>Bacillota</taxon>
        <taxon>Bacilli</taxon>
        <taxon>Bacillales</taxon>
        <taxon>Bacillaceae</taxon>
        <taxon>Oceanobacillus</taxon>
    </lineage>
</organism>
<accession>A0A494YZV5</accession>
<reference evidence="2 3" key="1">
    <citation type="journal article" date="2015" name="Antonie Van Leeuwenhoek">
        <title>Oceanobacillus bengalensis sp. nov., a bacterium isolated from seawater of the Bay of Bengal.</title>
        <authorList>
            <person name="Yongchang O."/>
            <person name="Xiang W."/>
            <person name="Wang G."/>
        </authorList>
    </citation>
    <scope>NUCLEOTIDE SEQUENCE [LARGE SCALE GENOMIC DNA]</scope>
    <source>
        <strain evidence="2 3">MCCC 1K00260</strain>
    </source>
</reference>
<keyword evidence="3" id="KW-1185">Reference proteome</keyword>
<protein>
    <submittedName>
        <fullName evidence="2">DUF624 domain-containing protein</fullName>
    </submittedName>
</protein>
<name>A0A494YZV5_9BACI</name>
<keyword evidence="1" id="KW-0472">Membrane</keyword>
<dbReference type="Proteomes" id="UP000281813">
    <property type="component" value="Unassembled WGS sequence"/>
</dbReference>
<feature type="transmembrane region" description="Helical" evidence="1">
    <location>
        <begin position="74"/>
        <end position="94"/>
    </location>
</feature>
<evidence type="ECO:0000313" key="2">
    <source>
        <dbReference type="EMBL" id="RKQ15704.1"/>
    </source>
</evidence>
<gene>
    <name evidence="2" type="ORF">D8M05_09355</name>
</gene>
<proteinExistence type="predicted"/>
<keyword evidence="1" id="KW-0812">Transmembrane</keyword>
<dbReference type="EMBL" id="RBZO01000012">
    <property type="protein sequence ID" value="RKQ15704.1"/>
    <property type="molecule type" value="Genomic_DNA"/>
</dbReference>
<dbReference type="RefSeq" id="WP_121131088.1">
    <property type="nucleotide sequence ID" value="NZ_JBHUFK010000002.1"/>
</dbReference>